<feature type="transmembrane region" description="Helical" evidence="1">
    <location>
        <begin position="208"/>
        <end position="227"/>
    </location>
</feature>
<keyword evidence="1" id="KW-1133">Transmembrane helix</keyword>
<protein>
    <recommendedName>
        <fullName evidence="4">O-antigen ligase-like membrane protein</fullName>
    </recommendedName>
</protein>
<feature type="transmembrane region" description="Helical" evidence="1">
    <location>
        <begin position="63"/>
        <end position="83"/>
    </location>
</feature>
<evidence type="ECO:0000313" key="2">
    <source>
        <dbReference type="EMBL" id="RCW76045.1"/>
    </source>
</evidence>
<organism evidence="2 3">
    <name type="scientific">Pseudorhodoferax soli</name>
    <dbReference type="NCBI Taxonomy" id="545864"/>
    <lineage>
        <taxon>Bacteria</taxon>
        <taxon>Pseudomonadati</taxon>
        <taxon>Pseudomonadota</taxon>
        <taxon>Betaproteobacteria</taxon>
        <taxon>Burkholderiales</taxon>
        <taxon>Comamonadaceae</taxon>
    </lineage>
</organism>
<dbReference type="AlphaFoldDB" id="A0A368Y7H8"/>
<feature type="transmembrane region" description="Helical" evidence="1">
    <location>
        <begin position="272"/>
        <end position="290"/>
    </location>
</feature>
<evidence type="ECO:0008006" key="4">
    <source>
        <dbReference type="Google" id="ProtNLM"/>
    </source>
</evidence>
<feature type="transmembrane region" description="Helical" evidence="1">
    <location>
        <begin position="399"/>
        <end position="423"/>
    </location>
</feature>
<feature type="transmembrane region" description="Helical" evidence="1">
    <location>
        <begin position="367"/>
        <end position="387"/>
    </location>
</feature>
<feature type="transmembrane region" description="Helical" evidence="1">
    <location>
        <begin position="310"/>
        <end position="328"/>
    </location>
</feature>
<dbReference type="OrthoDB" id="7054362at2"/>
<keyword evidence="1" id="KW-0812">Transmembrane</keyword>
<accession>A0A368Y7H8</accession>
<sequence>MRDAAAPFNARMSDVPLDAARRRDPRIDSRMAVRPSLRLAERWVNRLPLAGVTLLSKVGAPKLAALGISFSIPFIYLGGLLGLLTGRLVIDPARFVWFLTMAAVLWLMQFVHGGPFSVLSLLMLCVLHLPYVLGGRAVNGGPERAWDAFRLLASFLAICGIAQYLLQFVIGPLFAFPMDNLLPEPLRVLGFNGQGWIEYGSTTFRSNGVFMLEASFFSQLLAIALVGELLNRALSWKRVALYCAGIVVSYSGTGILSLIVCFPIWMVRQRRWDVAAVLLIAIALFWAVLLSGVANENVFVKVFLDRSREFTSTGSSGFARFVGGFYLFEQFLWPDPLRTLFGFGSGSFVAYIAEAQFPAHGMALFKMVFEFGIVGATAYFGFLLYCFSRSRAPLELRAAIFVPLLIQNYVPFAHGLAFVLLVWSTPSVAQFLRSKA</sequence>
<name>A0A368Y7H8_9BURK</name>
<dbReference type="Proteomes" id="UP000252884">
    <property type="component" value="Unassembled WGS sequence"/>
</dbReference>
<keyword evidence="1" id="KW-0472">Membrane</keyword>
<feature type="transmembrane region" description="Helical" evidence="1">
    <location>
        <begin position="151"/>
        <end position="176"/>
    </location>
</feature>
<dbReference type="EMBL" id="QPJK01000001">
    <property type="protein sequence ID" value="RCW76045.1"/>
    <property type="molecule type" value="Genomic_DNA"/>
</dbReference>
<proteinExistence type="predicted"/>
<gene>
    <name evidence="2" type="ORF">DES41_101649</name>
</gene>
<keyword evidence="3" id="KW-1185">Reference proteome</keyword>
<evidence type="ECO:0000256" key="1">
    <source>
        <dbReference type="SAM" id="Phobius"/>
    </source>
</evidence>
<reference evidence="2 3" key="1">
    <citation type="submission" date="2018-07" db="EMBL/GenBank/DDBJ databases">
        <title>Genomic Encyclopedia of Type Strains, Phase IV (KMG-IV): sequencing the most valuable type-strain genomes for metagenomic binning, comparative biology and taxonomic classification.</title>
        <authorList>
            <person name="Goeker M."/>
        </authorList>
    </citation>
    <scope>NUCLEOTIDE SEQUENCE [LARGE SCALE GENOMIC DNA]</scope>
    <source>
        <strain evidence="2 3">DSM 21634</strain>
    </source>
</reference>
<comment type="caution">
    <text evidence="2">The sequence shown here is derived from an EMBL/GenBank/DDBJ whole genome shotgun (WGS) entry which is preliminary data.</text>
</comment>
<evidence type="ECO:0000313" key="3">
    <source>
        <dbReference type="Proteomes" id="UP000252884"/>
    </source>
</evidence>
<feature type="transmembrane region" description="Helical" evidence="1">
    <location>
        <begin position="239"/>
        <end position="266"/>
    </location>
</feature>
<feature type="transmembrane region" description="Helical" evidence="1">
    <location>
        <begin position="118"/>
        <end position="139"/>
    </location>
</feature>
<dbReference type="RefSeq" id="WP_114465830.1">
    <property type="nucleotide sequence ID" value="NZ_QPJK01000001.1"/>
</dbReference>
<feature type="transmembrane region" description="Helical" evidence="1">
    <location>
        <begin position="95"/>
        <end position="112"/>
    </location>
</feature>